<dbReference type="Gene3D" id="2.70.70.10">
    <property type="entry name" value="Glucose Permease (Domain IIA)"/>
    <property type="match status" value="1"/>
</dbReference>
<dbReference type="InterPro" id="IPR011055">
    <property type="entry name" value="Dup_hybrid_motif"/>
</dbReference>
<dbReference type="Proteomes" id="UP001165384">
    <property type="component" value="Unassembled WGS sequence"/>
</dbReference>
<comment type="caution">
    <text evidence="2">The sequence shown here is derived from an EMBL/GenBank/DDBJ whole genome shotgun (WGS) entry which is preliminary data.</text>
</comment>
<dbReference type="InterPro" id="IPR050570">
    <property type="entry name" value="Cell_wall_metabolism_enzyme"/>
</dbReference>
<dbReference type="InterPro" id="IPR016047">
    <property type="entry name" value="M23ase_b-sheet_dom"/>
</dbReference>
<dbReference type="RefSeq" id="WP_275708541.1">
    <property type="nucleotide sequence ID" value="NZ_JAKLTN010000001.1"/>
</dbReference>
<dbReference type="SUPFAM" id="SSF51261">
    <property type="entry name" value="Duplicated hybrid motif"/>
    <property type="match status" value="1"/>
</dbReference>
<dbReference type="PANTHER" id="PTHR21666">
    <property type="entry name" value="PEPTIDASE-RELATED"/>
    <property type="match status" value="1"/>
</dbReference>
<gene>
    <name evidence="2" type="ORF">LZ012_05870</name>
</gene>
<evidence type="ECO:0000313" key="3">
    <source>
        <dbReference type="Proteomes" id="UP001165384"/>
    </source>
</evidence>
<accession>A0ABS9K032</accession>
<feature type="domain" description="M23ase beta-sheet core" evidence="1">
    <location>
        <begin position="196"/>
        <end position="290"/>
    </location>
</feature>
<evidence type="ECO:0000259" key="1">
    <source>
        <dbReference type="Pfam" id="PF01551"/>
    </source>
</evidence>
<organism evidence="2 3">
    <name type="scientific">Dechloromonas hankyongensis</name>
    <dbReference type="NCBI Taxonomy" id="2908002"/>
    <lineage>
        <taxon>Bacteria</taxon>
        <taxon>Pseudomonadati</taxon>
        <taxon>Pseudomonadota</taxon>
        <taxon>Betaproteobacteria</taxon>
        <taxon>Rhodocyclales</taxon>
        <taxon>Azonexaceae</taxon>
        <taxon>Dechloromonas</taxon>
    </lineage>
</organism>
<evidence type="ECO:0000313" key="2">
    <source>
        <dbReference type="EMBL" id="MCG2576520.1"/>
    </source>
</evidence>
<reference evidence="2" key="1">
    <citation type="submission" date="2022-01" db="EMBL/GenBank/DDBJ databases">
        <authorList>
            <person name="Jo J.-H."/>
            <person name="Im W.-T."/>
        </authorList>
    </citation>
    <scope>NUCLEOTIDE SEQUENCE</scope>
    <source>
        <strain evidence="2">XY25</strain>
    </source>
</reference>
<name>A0ABS9K032_9RHOO</name>
<dbReference type="PANTHER" id="PTHR21666:SF270">
    <property type="entry name" value="MUREIN HYDROLASE ACTIVATOR ENVC"/>
    <property type="match status" value="1"/>
</dbReference>
<keyword evidence="3" id="KW-1185">Reference proteome</keyword>
<sequence length="306" mass="33683">MQIILVSRHLKAARTITIMPRHVAATLFVLLAVVLSTSALLSWLSVHLRLPLIEDLLVTRQLQEMRKTRDHLDNNLQLMATRLGELQAQVLQLDVLGDRLSGAAGIKREHPADTLKAAQGGPYVPAPMNATELQREIERLATALDQRSDDLAYLEIKLLEKRVKDRLLPTTLPVKDAYLGSPFGHREDPIAGLRAMHEGIDFNAETGTPVVAAADGVVLSASYHPDFGNVIDIDHGDGLTSRYAHLSRMDIRPAALVKRGERIGAVGTTGRSTGAHLHFEVRMQGVAQNPAFFLKQGSEYAQVKRR</sequence>
<dbReference type="Pfam" id="PF01551">
    <property type="entry name" value="Peptidase_M23"/>
    <property type="match status" value="1"/>
</dbReference>
<dbReference type="CDD" id="cd12797">
    <property type="entry name" value="M23_peptidase"/>
    <property type="match status" value="1"/>
</dbReference>
<proteinExistence type="predicted"/>
<protein>
    <submittedName>
        <fullName evidence="2">M23 family metallopeptidase</fullName>
    </submittedName>
</protein>
<dbReference type="EMBL" id="JAKLTN010000001">
    <property type="protein sequence ID" value="MCG2576520.1"/>
    <property type="molecule type" value="Genomic_DNA"/>
</dbReference>